<accession>A0ABD2XRK0</accession>
<protein>
    <recommendedName>
        <fullName evidence="2">SWIM-type domain-containing protein</fullName>
    </recommendedName>
</protein>
<dbReference type="Proteomes" id="UP001627154">
    <property type="component" value="Unassembled WGS sequence"/>
</dbReference>
<dbReference type="AlphaFoldDB" id="A0ABD2XRK0"/>
<keyword evidence="1" id="KW-0863">Zinc-finger</keyword>
<keyword evidence="1" id="KW-0862">Zinc</keyword>
<keyword evidence="4" id="KW-1185">Reference proteome</keyword>
<dbReference type="InterPro" id="IPR048324">
    <property type="entry name" value="ZSWIM1-3_RNaseH-like"/>
</dbReference>
<proteinExistence type="predicted"/>
<sequence>MKVNASRDELFHFIHNNMKVPVTLKDLKNIYAKLRKKANNVDSVLKLLDEKDARVDMLTENKELQGIFCTTPDMRCSLKAWGETVFFDGTYNLVNNKFIVFLFVVENGMEETEIAAVAYVLHEDQPTLNWLIECFKKHHSTSVNKIKYFMCDKNQTQRNAIKSYFPDSKLLICYYHTLEIFRREIGKMDMKKEKKDLCLEIFKKMARLKTEDVYISVYEKFMNHTGIPLVAKLYFNKNWHKVYHQWTCYNELKGTFWNRTNNRTESINQKLKIHMGIRQEFFKSLDNFFKWLELHNQQVRLSIVKNFNSTLTTITEEEIPYFKLLMEAPFEIVSEELKKRKYLKFDEIYENEFHIKLSKRVTTCNECNCFVYVSFLLPCRHIFNIREIKELSLFDRGLCNVRWTKECTREFSNVYRSNGNSTKVLPAITKKVYNENEFELKLENVLDDIVDVASFSCGTWFINKLSTIFAVIEMINKKLNIQVLVAKDLYQISESDFDIQEILIKLKKLNFVSDCQSPESVIKKRKRLIKLVQCIKNNEELLKDEKYLQLILSVLTKIRDIWFEGKELNIISGTTEEKDILPVNCQSDKLILPKTINFRGNPRHANVTNNNYSCKKNKQRKH</sequence>
<feature type="domain" description="SWIM-type" evidence="2">
    <location>
        <begin position="353"/>
        <end position="390"/>
    </location>
</feature>
<dbReference type="EMBL" id="JBJJXI010000003">
    <property type="protein sequence ID" value="KAL3407658.1"/>
    <property type="molecule type" value="Genomic_DNA"/>
</dbReference>
<name>A0ABD2XRK0_9HYME</name>
<comment type="caution">
    <text evidence="3">The sequence shown here is derived from an EMBL/GenBank/DDBJ whole genome shotgun (WGS) entry which is preliminary data.</text>
</comment>
<dbReference type="InterPro" id="IPR052579">
    <property type="entry name" value="Zinc_finger_SWIM"/>
</dbReference>
<evidence type="ECO:0000313" key="3">
    <source>
        <dbReference type="EMBL" id="KAL3407658.1"/>
    </source>
</evidence>
<gene>
    <name evidence="3" type="ORF">TKK_000333</name>
</gene>
<evidence type="ECO:0000313" key="4">
    <source>
        <dbReference type="Proteomes" id="UP001627154"/>
    </source>
</evidence>
<dbReference type="PANTHER" id="PTHR31569">
    <property type="entry name" value="SWIM-TYPE DOMAIN-CONTAINING PROTEIN"/>
    <property type="match status" value="1"/>
</dbReference>
<reference evidence="3 4" key="1">
    <citation type="journal article" date="2024" name="bioRxiv">
        <title>A reference genome for Trichogramma kaykai: A tiny desert-dwelling parasitoid wasp with competing sex-ratio distorters.</title>
        <authorList>
            <person name="Culotta J."/>
            <person name="Lindsey A.R."/>
        </authorList>
    </citation>
    <scope>NUCLEOTIDE SEQUENCE [LARGE SCALE GENOMIC DNA]</scope>
    <source>
        <strain evidence="3 4">KSX58</strain>
    </source>
</reference>
<evidence type="ECO:0000256" key="1">
    <source>
        <dbReference type="PROSITE-ProRule" id="PRU00325"/>
    </source>
</evidence>
<dbReference type="GO" id="GO:0008270">
    <property type="term" value="F:zinc ion binding"/>
    <property type="evidence" value="ECO:0007669"/>
    <property type="project" value="UniProtKB-KW"/>
</dbReference>
<keyword evidence="1" id="KW-0479">Metal-binding</keyword>
<organism evidence="3 4">
    <name type="scientific">Trichogramma kaykai</name>
    <dbReference type="NCBI Taxonomy" id="54128"/>
    <lineage>
        <taxon>Eukaryota</taxon>
        <taxon>Metazoa</taxon>
        <taxon>Ecdysozoa</taxon>
        <taxon>Arthropoda</taxon>
        <taxon>Hexapoda</taxon>
        <taxon>Insecta</taxon>
        <taxon>Pterygota</taxon>
        <taxon>Neoptera</taxon>
        <taxon>Endopterygota</taxon>
        <taxon>Hymenoptera</taxon>
        <taxon>Apocrita</taxon>
        <taxon>Proctotrupomorpha</taxon>
        <taxon>Chalcidoidea</taxon>
        <taxon>Trichogrammatidae</taxon>
        <taxon>Trichogramma</taxon>
    </lineage>
</organism>
<evidence type="ECO:0000259" key="2">
    <source>
        <dbReference type="PROSITE" id="PS50966"/>
    </source>
</evidence>
<dbReference type="PANTHER" id="PTHR31569:SF4">
    <property type="entry name" value="SWIM-TYPE DOMAIN-CONTAINING PROTEIN"/>
    <property type="match status" value="1"/>
</dbReference>
<dbReference type="Pfam" id="PF21056">
    <property type="entry name" value="ZSWIM1-3_RNaseH-like"/>
    <property type="match status" value="1"/>
</dbReference>
<dbReference type="InterPro" id="IPR007527">
    <property type="entry name" value="Znf_SWIM"/>
</dbReference>
<dbReference type="PROSITE" id="PS50966">
    <property type="entry name" value="ZF_SWIM"/>
    <property type="match status" value="1"/>
</dbReference>